<sequence length="484" mass="52434">MPSIPLISIRANALTESGLFKGTHALDCPLWRDGRNVIFKDGGPEKLAGWVSVVDSGATGVIRGADALQDEAGISRVFFGDQTKLYAWNGATVTELGTGYTGYEDETSTHPATAWSFERFGNWELATNGRDAPQIWKATGSFAPLAGVNFSTAEIFVRRGPHILAFNLTGWDAGNGKSTFAWCDADNPETWETTDTNSAGDLPIRDMDGEIKAAVTWGESIAVFGKADMYVVSYTGAPYYFGVQPALRGIGAVGKTSVVEVNRILYGFGQAGVWKTDGVTYEYLDTPALRSWIAESLDTTQLSKVCATYDASTEAVKWSLPTIGTGEPTVTISFRIPNASWSIEDYGRSAWVPRLGAFRYPIGISAGKLWTHNVGVDAGAGVAMVAYVQTRPFAADDARAWSYIDTLSLQLRRLAGTVKVRLGGQNNLDDTPSWSDWLTVDDGFEPIRLRKSGRFLTLEVRSDTVGADWALSGFDLYGSRGGRI</sequence>
<dbReference type="RefSeq" id="WP_209985961.1">
    <property type="nucleotide sequence ID" value="NZ_JAGINO010000017.1"/>
</dbReference>
<organism evidence="1 2">
    <name type="scientific">Azospirillum picis</name>
    <dbReference type="NCBI Taxonomy" id="488438"/>
    <lineage>
        <taxon>Bacteria</taxon>
        <taxon>Pseudomonadati</taxon>
        <taxon>Pseudomonadota</taxon>
        <taxon>Alphaproteobacteria</taxon>
        <taxon>Rhodospirillales</taxon>
        <taxon>Azospirillaceae</taxon>
        <taxon>Azospirillum</taxon>
    </lineage>
</organism>
<comment type="caution">
    <text evidence="1">The sequence shown here is derived from an EMBL/GenBank/DDBJ whole genome shotgun (WGS) entry which is preliminary data.</text>
</comment>
<proteinExistence type="predicted"/>
<dbReference type="EMBL" id="JAUSVU010000017">
    <property type="protein sequence ID" value="MDQ0535406.1"/>
    <property type="molecule type" value="Genomic_DNA"/>
</dbReference>
<evidence type="ECO:0000313" key="2">
    <source>
        <dbReference type="Proteomes" id="UP001244552"/>
    </source>
</evidence>
<evidence type="ECO:0008006" key="3">
    <source>
        <dbReference type="Google" id="ProtNLM"/>
    </source>
</evidence>
<evidence type="ECO:0000313" key="1">
    <source>
        <dbReference type="EMBL" id="MDQ0535406.1"/>
    </source>
</evidence>
<accession>A0ABU0MPK9</accession>
<dbReference type="Proteomes" id="UP001244552">
    <property type="component" value="Unassembled WGS sequence"/>
</dbReference>
<keyword evidence="2" id="KW-1185">Reference proteome</keyword>
<gene>
    <name evidence="1" type="ORF">QO018_004284</name>
</gene>
<protein>
    <recommendedName>
        <fullName evidence="3">Minor tail protein</fullName>
    </recommendedName>
</protein>
<reference evidence="1 2" key="1">
    <citation type="submission" date="2023-07" db="EMBL/GenBank/DDBJ databases">
        <title>Genomic Encyclopedia of Type Strains, Phase IV (KMG-IV): sequencing the most valuable type-strain genomes for metagenomic binning, comparative biology and taxonomic classification.</title>
        <authorList>
            <person name="Goeker M."/>
        </authorList>
    </citation>
    <scope>NUCLEOTIDE SEQUENCE [LARGE SCALE GENOMIC DNA]</scope>
    <source>
        <strain evidence="1 2">DSM 19922</strain>
    </source>
</reference>
<name>A0ABU0MPK9_9PROT</name>